<dbReference type="PANTHER" id="PTHR30204:SF97">
    <property type="entry name" value="MERR FAMILY REGULATORY PROTEIN"/>
    <property type="match status" value="1"/>
</dbReference>
<organism evidence="3 4">
    <name type="scientific">Asanoa iriomotensis</name>
    <dbReference type="NCBI Taxonomy" id="234613"/>
    <lineage>
        <taxon>Bacteria</taxon>
        <taxon>Bacillati</taxon>
        <taxon>Actinomycetota</taxon>
        <taxon>Actinomycetes</taxon>
        <taxon>Micromonosporales</taxon>
        <taxon>Micromonosporaceae</taxon>
        <taxon>Asanoa</taxon>
    </lineage>
</organism>
<evidence type="ECO:0000259" key="2">
    <source>
        <dbReference type="PROSITE" id="PS50937"/>
    </source>
</evidence>
<proteinExistence type="predicted"/>
<comment type="caution">
    <text evidence="3">The sequence shown here is derived from an EMBL/GenBank/DDBJ whole genome shotgun (WGS) entry which is preliminary data.</text>
</comment>
<dbReference type="PROSITE" id="PS50937">
    <property type="entry name" value="HTH_MERR_2"/>
    <property type="match status" value="1"/>
</dbReference>
<keyword evidence="1" id="KW-0238">DNA-binding</keyword>
<evidence type="ECO:0000313" key="4">
    <source>
        <dbReference type="Proteomes" id="UP000624325"/>
    </source>
</evidence>
<reference evidence="3 4" key="1">
    <citation type="submission" date="2021-01" db="EMBL/GenBank/DDBJ databases">
        <title>Whole genome shotgun sequence of Asanoa iriomotensis NBRC 100142.</title>
        <authorList>
            <person name="Komaki H."/>
            <person name="Tamura T."/>
        </authorList>
    </citation>
    <scope>NUCLEOTIDE SEQUENCE [LARGE SCALE GENOMIC DNA]</scope>
    <source>
        <strain evidence="3 4">NBRC 100142</strain>
    </source>
</reference>
<dbReference type="SMART" id="SM00422">
    <property type="entry name" value="HTH_MERR"/>
    <property type="match status" value="1"/>
</dbReference>
<dbReference type="PANTHER" id="PTHR30204">
    <property type="entry name" value="REDOX-CYCLING DRUG-SENSING TRANSCRIPTIONAL ACTIVATOR SOXR"/>
    <property type="match status" value="1"/>
</dbReference>
<gene>
    <name evidence="3" type="ORF">Air01nite_43610</name>
</gene>
<dbReference type="RefSeq" id="WP_239090873.1">
    <property type="nucleotide sequence ID" value="NZ_BAAALU010000009.1"/>
</dbReference>
<accession>A0ABQ4C653</accession>
<sequence>MDVRELTIGEFGRRTGLSAKALRLYEVSGLLRPANVDPATGYRRYSTEQVERARRISLLRQLDMPLAVVAEVLAGDDTEAAIRLERWWQAQEAQVNSRRGSVEYLRQQLTQGGPPRIPYPVTLLDRSETKVACITRDCDQQSLVPTTLACAAEIGAHLRAAQAQPLGERWILFHGHVTPDSEATVEIGLPFTGTVEPARDIAIRVEPAQTMAAVTVPRGDCFYPKIMLAYDDVQDHVRAAALPVTGAPREIYFAEWCDIGDDDPFVHVAVPVRTTTMESELR</sequence>
<dbReference type="Gene3D" id="1.10.1660.10">
    <property type="match status" value="1"/>
</dbReference>
<feature type="domain" description="HTH merR-type" evidence="2">
    <location>
        <begin position="5"/>
        <end position="75"/>
    </location>
</feature>
<dbReference type="SUPFAM" id="SSF46955">
    <property type="entry name" value="Putative DNA-binding domain"/>
    <property type="match status" value="1"/>
</dbReference>
<dbReference type="Gene3D" id="3.20.80.10">
    <property type="entry name" value="Regulatory factor, effector binding domain"/>
    <property type="match status" value="1"/>
</dbReference>
<protein>
    <submittedName>
        <fullName evidence="3">MerR family transcriptional regulator</fullName>
    </submittedName>
</protein>
<dbReference type="InterPro" id="IPR009061">
    <property type="entry name" value="DNA-bd_dom_put_sf"/>
</dbReference>
<keyword evidence="4" id="KW-1185">Reference proteome</keyword>
<dbReference type="InterPro" id="IPR011256">
    <property type="entry name" value="Reg_factor_effector_dom_sf"/>
</dbReference>
<dbReference type="EMBL" id="BONC01000031">
    <property type="protein sequence ID" value="GIF58266.1"/>
    <property type="molecule type" value="Genomic_DNA"/>
</dbReference>
<dbReference type="Pfam" id="PF13411">
    <property type="entry name" value="MerR_1"/>
    <property type="match status" value="1"/>
</dbReference>
<name>A0ABQ4C653_9ACTN</name>
<dbReference type="CDD" id="cd01107">
    <property type="entry name" value="HTH_BmrR"/>
    <property type="match status" value="1"/>
</dbReference>
<dbReference type="InterPro" id="IPR000551">
    <property type="entry name" value="MerR-type_HTH_dom"/>
</dbReference>
<evidence type="ECO:0000256" key="1">
    <source>
        <dbReference type="ARBA" id="ARBA00023125"/>
    </source>
</evidence>
<dbReference type="InterPro" id="IPR047057">
    <property type="entry name" value="MerR_fam"/>
</dbReference>
<evidence type="ECO:0000313" key="3">
    <source>
        <dbReference type="EMBL" id="GIF58266.1"/>
    </source>
</evidence>
<dbReference type="Proteomes" id="UP000624325">
    <property type="component" value="Unassembled WGS sequence"/>
</dbReference>